<comment type="caution">
    <text evidence="2">The sequence shown here is derived from an EMBL/GenBank/DDBJ whole genome shotgun (WGS) entry which is preliminary data.</text>
</comment>
<proteinExistence type="predicted"/>
<dbReference type="RefSeq" id="WP_058440647.1">
    <property type="nucleotide sequence ID" value="NZ_CAAAHU010000007.1"/>
</dbReference>
<dbReference type="PATRIC" id="fig|29422.6.peg.579"/>
<gene>
    <name evidence="2" type="ORF">Lbru_0550</name>
</gene>
<dbReference type="InterPro" id="IPR014710">
    <property type="entry name" value="RmlC-like_jellyroll"/>
</dbReference>
<dbReference type="Pfam" id="PF07883">
    <property type="entry name" value="Cupin_2"/>
    <property type="match status" value="1"/>
</dbReference>
<dbReference type="EMBL" id="LNXV01000004">
    <property type="protein sequence ID" value="KTC86609.1"/>
    <property type="molecule type" value="Genomic_DNA"/>
</dbReference>
<evidence type="ECO:0000313" key="2">
    <source>
        <dbReference type="EMBL" id="KTC86609.1"/>
    </source>
</evidence>
<dbReference type="OrthoDB" id="5638091at2"/>
<name>A0A0W0STK1_9GAMM</name>
<dbReference type="AlphaFoldDB" id="A0A0W0STK1"/>
<dbReference type="InterPro" id="IPR013096">
    <property type="entry name" value="Cupin_2"/>
</dbReference>
<sequence>MKIALKQQTTERKNSEYCLVTEYPIGEKAIDFAVVKLSGRYPDERRASNLVCQEIVYIQKGNGRVVVEGKENILNAGDVVLIEPGEKYFWEGHMELFISCHPAFHIEQHQLVD</sequence>
<protein>
    <submittedName>
        <fullName evidence="2">Cupin domain protein</fullName>
    </submittedName>
</protein>
<accession>A0A0W0STK1</accession>
<keyword evidence="3" id="KW-1185">Reference proteome</keyword>
<organism evidence="2 3">
    <name type="scientific">Legionella brunensis</name>
    <dbReference type="NCBI Taxonomy" id="29422"/>
    <lineage>
        <taxon>Bacteria</taxon>
        <taxon>Pseudomonadati</taxon>
        <taxon>Pseudomonadota</taxon>
        <taxon>Gammaproteobacteria</taxon>
        <taxon>Legionellales</taxon>
        <taxon>Legionellaceae</taxon>
        <taxon>Legionella</taxon>
    </lineage>
</organism>
<dbReference type="STRING" id="29422.Lbru_0550"/>
<reference evidence="2 3" key="1">
    <citation type="submission" date="2015-11" db="EMBL/GenBank/DDBJ databases">
        <title>Genomic analysis of 38 Legionella species identifies large and diverse effector repertoires.</title>
        <authorList>
            <person name="Burstein D."/>
            <person name="Amaro F."/>
            <person name="Zusman T."/>
            <person name="Lifshitz Z."/>
            <person name="Cohen O."/>
            <person name="Gilbert J.A."/>
            <person name="Pupko T."/>
            <person name="Shuman H.A."/>
            <person name="Segal G."/>
        </authorList>
    </citation>
    <scope>NUCLEOTIDE SEQUENCE [LARGE SCALE GENOMIC DNA]</scope>
    <source>
        <strain evidence="2 3">ATCC 43878</strain>
    </source>
</reference>
<dbReference type="SUPFAM" id="SSF51182">
    <property type="entry name" value="RmlC-like cupins"/>
    <property type="match status" value="1"/>
</dbReference>
<dbReference type="Gene3D" id="2.60.120.10">
    <property type="entry name" value="Jelly Rolls"/>
    <property type="match status" value="1"/>
</dbReference>
<dbReference type="InterPro" id="IPR011051">
    <property type="entry name" value="RmlC_Cupin_sf"/>
</dbReference>
<evidence type="ECO:0000259" key="1">
    <source>
        <dbReference type="Pfam" id="PF07883"/>
    </source>
</evidence>
<dbReference type="Proteomes" id="UP000054742">
    <property type="component" value="Unassembled WGS sequence"/>
</dbReference>
<feature type="domain" description="Cupin type-2" evidence="1">
    <location>
        <begin position="54"/>
        <end position="87"/>
    </location>
</feature>
<evidence type="ECO:0000313" key="3">
    <source>
        <dbReference type="Proteomes" id="UP000054742"/>
    </source>
</evidence>